<dbReference type="KEGG" id="vg:15013685"/>
<proteinExistence type="predicted"/>
<dbReference type="Proteomes" id="UP000204021">
    <property type="component" value="Segment"/>
</dbReference>
<dbReference type="GeneID" id="15013685"/>
<organism evidence="1 2">
    <name type="scientific">Prochlorococcus phage P-GSP1</name>
    <dbReference type="NCBI Taxonomy" id="382262"/>
    <lineage>
        <taxon>Viruses</taxon>
        <taxon>Duplodnaviria</taxon>
        <taxon>Heunggongvirae</taxon>
        <taxon>Uroviricota</taxon>
        <taxon>Caudoviricetes</taxon>
        <taxon>Autographivirales</taxon>
        <taxon>Lingvirus</taxon>
        <taxon>Lingvirus PGSP1</taxon>
    </lineage>
</organism>
<sequence length="624" mass="70625">MWSQLADLSSTFGSIVKQKQEKHRADREAQIKLDILTKGVSPELEARFRGERDLLFDDDLATQEFASKYEEETGDSITAQEFRNMAGWEKYMVAEQYALQKAKDYDQYVYQAYETTKIDVIRDGQQVSVGHLDNLSPAEQAALDTKIKFEYAKQFAGLNEALVATVVKPEIDKFDEKRRKEQAVQREKAYQIQMRESDSKMIEIGFATANPEDGHQLAHDWAARYAARNRVSIQAGRIAFKENLIDLVSENKISYPEAMSIVNHEITARDGSTKTMGSWKEWEGLQGELADAAKLGANAREEEKEAQIIADVETIRSLGDLSNNQKVQMMGIYKEKYGYVPSELSGALAGHIDDAEAENMIQDSLRYQGGVYDFELANVSTKIFNKYKDKIITAGATVPGTDDHKRAGEFIKAYTNEGTESTYGETDIKSPQWLRLNENLTELFNKTYKNTYMRNGQIVSTPEQAMDAGLNAVQRAIQNPQTLKLYMQTDFSDDGDETYHRMMMGSMLESGGGKWKSQKITTNPEIDNGLISWYNSDLKQAKGIPSYYRDLAMRMGINPIDLANAQVRFLVPDAKIEQQEEKYNQKILDLIYKFPTRGSITRARLEAEGAGDQNAKTSIYNKKP</sequence>
<keyword evidence="2" id="KW-1185">Reference proteome</keyword>
<reference evidence="1 2" key="1">
    <citation type="submission" date="2010-09" db="EMBL/GenBank/DDBJ databases">
        <title>The Genome Sequence of Prochlorococcus phage P-GSP1.</title>
        <authorList>
            <consortium name="The Broad Institute Genome Sequencing Platform"/>
            <person name="Henn M.R."/>
            <person name="Sullivan M.S."/>
            <person name="Osburne M.S."/>
            <person name="Levin J."/>
            <person name="Malboeuf C."/>
            <person name="Casali M."/>
            <person name="Russ C."/>
            <person name="Lennon N."/>
            <person name="Chapman S.B."/>
            <person name="Erlich R."/>
            <person name="Young S.K."/>
            <person name="Yandava C."/>
            <person name="Zeng Q."/>
            <person name="Alvarado L."/>
            <person name="Anderson S."/>
            <person name="Berlin A."/>
            <person name="Chen Z."/>
            <person name="Freedman E."/>
            <person name="Gellesch M."/>
            <person name="Goldberg J."/>
            <person name="Green L."/>
            <person name="Griggs A."/>
            <person name="Gujja S."/>
            <person name="Heilman E.R."/>
            <person name="Heiman D."/>
            <person name="Hollinger A."/>
            <person name="Howarth C."/>
            <person name="Larson L."/>
            <person name="Mehta T."/>
            <person name="Pearson M."/>
            <person name="Roberts A."/>
            <person name="Ryan E."/>
            <person name="Saif S."/>
            <person name="Shea T."/>
            <person name="Shenoy N."/>
            <person name="Sisk P."/>
            <person name="Stolte C."/>
            <person name="Sykes S."/>
            <person name="White J."/>
            <person name="Yu Q."/>
            <person name="Coleman M.L."/>
            <person name="Huang K.H."/>
            <person name="Weigele P.R."/>
            <person name="DeFrancesco A.S."/>
            <person name="Kern S.E."/>
            <person name="Thompson L.R."/>
            <person name="Fu R."/>
            <person name="Hombeck B."/>
            <person name="Chisholm S.W."/>
            <person name="Haas B."/>
            <person name="Nusbaum C."/>
            <person name="Birren B."/>
        </authorList>
    </citation>
    <scope>NUCLEOTIDE SEQUENCE [LARGE SCALE GENOMIC DNA]</scope>
    <source>
        <strain evidence="1 2">P-GSP1</strain>
    </source>
</reference>
<dbReference type="EMBL" id="HQ332140">
    <property type="protein sequence ID" value="AGG54643.1"/>
    <property type="molecule type" value="Genomic_DNA"/>
</dbReference>
<evidence type="ECO:0000313" key="1">
    <source>
        <dbReference type="EMBL" id="AGG54643.1"/>
    </source>
</evidence>
<protein>
    <submittedName>
        <fullName evidence="1">Uncharacterized protein</fullName>
    </submittedName>
</protein>
<gene>
    <name evidence="1" type="ORF">PRQG_00040</name>
</gene>
<dbReference type="RefSeq" id="YP_007677704.1">
    <property type="nucleotide sequence ID" value="NC_020878.1"/>
</dbReference>
<evidence type="ECO:0000313" key="2">
    <source>
        <dbReference type="Proteomes" id="UP000204021"/>
    </source>
</evidence>
<accession>M1U3K6</accession>
<name>M1U3K6_9CAUD</name>